<reference evidence="5" key="2">
    <citation type="submission" date="2020-09" db="EMBL/GenBank/DDBJ databases">
        <authorList>
            <person name="Sun Q."/>
            <person name="Ohkuma M."/>
        </authorList>
    </citation>
    <scope>NUCLEOTIDE SEQUENCE</scope>
    <source>
        <strain evidence="5">JCM 13064</strain>
    </source>
</reference>
<feature type="repeat" description="WD" evidence="3">
    <location>
        <begin position="285"/>
        <end position="306"/>
    </location>
</feature>
<keyword evidence="6" id="KW-1185">Reference proteome</keyword>
<evidence type="ECO:0000256" key="4">
    <source>
        <dbReference type="SAM" id="SignalP"/>
    </source>
</evidence>
<dbReference type="PRINTS" id="PR00320">
    <property type="entry name" value="GPROTEINBRPT"/>
</dbReference>
<evidence type="ECO:0000256" key="1">
    <source>
        <dbReference type="ARBA" id="ARBA00022574"/>
    </source>
</evidence>
<dbReference type="InterPro" id="IPR001680">
    <property type="entry name" value="WD40_rpt"/>
</dbReference>
<comment type="caution">
    <text evidence="5">The sequence shown here is derived from an EMBL/GenBank/DDBJ whole genome shotgun (WGS) entry which is preliminary data.</text>
</comment>
<reference evidence="5" key="1">
    <citation type="journal article" date="2014" name="Int. J. Syst. Evol. Microbiol.">
        <title>Complete genome sequence of Corynebacterium casei LMG S-19264T (=DSM 44701T), isolated from a smear-ripened cheese.</title>
        <authorList>
            <consortium name="US DOE Joint Genome Institute (JGI-PGF)"/>
            <person name="Walter F."/>
            <person name="Albersmeier A."/>
            <person name="Kalinowski J."/>
            <person name="Ruckert C."/>
        </authorList>
    </citation>
    <scope>NUCLEOTIDE SEQUENCE</scope>
    <source>
        <strain evidence="5">JCM 13064</strain>
    </source>
</reference>
<dbReference type="Pfam" id="PF00400">
    <property type="entry name" value="WD40"/>
    <property type="match status" value="1"/>
</dbReference>
<dbReference type="EMBL" id="BMNT01000037">
    <property type="protein sequence ID" value="GGL08387.1"/>
    <property type="molecule type" value="Genomic_DNA"/>
</dbReference>
<dbReference type="InterPro" id="IPR015943">
    <property type="entry name" value="WD40/YVTN_repeat-like_dom_sf"/>
</dbReference>
<keyword evidence="1 3" id="KW-0853">WD repeat</keyword>
<dbReference type="PROSITE" id="PS50082">
    <property type="entry name" value="WD_REPEATS_2"/>
    <property type="match status" value="2"/>
</dbReference>
<evidence type="ECO:0000313" key="6">
    <source>
        <dbReference type="Proteomes" id="UP000645217"/>
    </source>
</evidence>
<feature type="chain" id="PRO_5039239521" evidence="4">
    <location>
        <begin position="19"/>
        <end position="620"/>
    </location>
</feature>
<dbReference type="SUPFAM" id="SSF50998">
    <property type="entry name" value="Quinoprotein alcohol dehydrogenase-like"/>
    <property type="match status" value="1"/>
</dbReference>
<evidence type="ECO:0000256" key="3">
    <source>
        <dbReference type="PROSITE-ProRule" id="PRU00221"/>
    </source>
</evidence>
<keyword evidence="4" id="KW-0732">Signal</keyword>
<dbReference type="InterPro" id="IPR011047">
    <property type="entry name" value="Quinoprotein_ADH-like_sf"/>
</dbReference>
<feature type="signal peptide" evidence="4">
    <location>
        <begin position="1"/>
        <end position="18"/>
    </location>
</feature>
<dbReference type="InterPro" id="IPR020472">
    <property type="entry name" value="WD40_PAC1"/>
</dbReference>
<dbReference type="PROSITE" id="PS00678">
    <property type="entry name" value="WD_REPEATS_1"/>
    <property type="match status" value="1"/>
</dbReference>
<dbReference type="Proteomes" id="UP000645217">
    <property type="component" value="Unassembled WGS sequence"/>
</dbReference>
<accession>A0A917RHL9</accession>
<dbReference type="Gene3D" id="2.130.10.10">
    <property type="entry name" value="YVTN repeat-like/Quinoprotein amine dehydrogenase"/>
    <property type="match status" value="3"/>
</dbReference>
<feature type="repeat" description="WD" evidence="3">
    <location>
        <begin position="309"/>
        <end position="352"/>
    </location>
</feature>
<protein>
    <submittedName>
        <fullName evidence="5">Uncharacterized protein</fullName>
    </submittedName>
</protein>
<dbReference type="PANTHER" id="PTHR19848">
    <property type="entry name" value="WD40 REPEAT PROTEIN"/>
    <property type="match status" value="1"/>
</dbReference>
<dbReference type="InterPro" id="IPR019775">
    <property type="entry name" value="WD40_repeat_CS"/>
</dbReference>
<gene>
    <name evidence="5" type="ORF">GCM10007964_58350</name>
</gene>
<name>A0A917RHL9_9ACTN</name>
<dbReference type="AlphaFoldDB" id="A0A917RHL9"/>
<proteinExistence type="predicted"/>
<evidence type="ECO:0000313" key="5">
    <source>
        <dbReference type="EMBL" id="GGL08387.1"/>
    </source>
</evidence>
<dbReference type="PANTHER" id="PTHR19848:SF8">
    <property type="entry name" value="F-BOX AND WD REPEAT DOMAIN CONTAINING 7"/>
    <property type="match status" value="1"/>
</dbReference>
<evidence type="ECO:0000256" key="2">
    <source>
        <dbReference type="ARBA" id="ARBA00022737"/>
    </source>
</evidence>
<organism evidence="5 6">
    <name type="scientific">Sphaerisporangium melleum</name>
    <dbReference type="NCBI Taxonomy" id="321316"/>
    <lineage>
        <taxon>Bacteria</taxon>
        <taxon>Bacillati</taxon>
        <taxon>Actinomycetota</taxon>
        <taxon>Actinomycetes</taxon>
        <taxon>Streptosporangiales</taxon>
        <taxon>Streptosporangiaceae</taxon>
        <taxon>Sphaerisporangium</taxon>
    </lineage>
</organism>
<sequence length="620" mass="64658">MPLVVVLALAGVVPAASAPAGLPRPARPLWPYPERPCAQQPRTPAPGRFGAEETFGGQEPTDITGVAFERRGGHTVAVAASPGGTWTWALPGLTPIGGRGPARPLAPEAAPAGRMNGRTVRVTAGDELRAVDPATGRRVGRAIYLGEDNTVRGLVVFPRDGRLIAAVNDDGGDENEPGPDHLTLWDLAAGTRAGVIEGDFATVRKATIGGRTVLLTPNLGGYAPAGGAAFPPAGTVSVWDAATLKEIARLPGNPPPRSLHDPSSRSVREEVRLAVGRLAGRPVALTGGADNTVRLWDLTTARPIAATTPAGHVQEIVAFTVAGPDDRKVVVSAGADGAVMVWDLATRRRIGPPLPGPAGVEYPVFTGASQGEPLIMTLDGGVRHWRLDAAGRFTPALPGAGAALIISFHGRLAYLGEESGRLRLRDLATRTPIGAPVPVGRDQPAARAVVTRLAGRDVVADVRSRIRIWDLATGRRIGVIPGVRSFPSRDAPAAAAQARCTTLLLSGAEKTVRVWDLRTGGESAPLVHGALVGQIETGVIGDRPIAVTTGGDTVKVWDLTDGTLIASPIQVGPRYGTVHLVQVDGRTLLIRGGRDERLRLWDLGGRRDDGPATATPRRTS</sequence>
<keyword evidence="2" id="KW-0677">Repeat</keyword>